<dbReference type="OrthoDB" id="9784014at2"/>
<feature type="transmembrane region" description="Helical" evidence="6">
    <location>
        <begin position="269"/>
        <end position="293"/>
    </location>
</feature>
<dbReference type="AlphaFoldDB" id="A0A2M8S4A8"/>
<dbReference type="Proteomes" id="UP000229329">
    <property type="component" value="Unassembled WGS sequence"/>
</dbReference>
<dbReference type="RefSeq" id="WP_100287904.1">
    <property type="nucleotide sequence ID" value="NZ_PHHA01000003.1"/>
</dbReference>
<keyword evidence="5 6" id="KW-0472">Membrane</keyword>
<evidence type="ECO:0000256" key="4">
    <source>
        <dbReference type="ARBA" id="ARBA00022989"/>
    </source>
</evidence>
<comment type="subcellular location">
    <subcellularLocation>
        <location evidence="1">Cell membrane</location>
        <topology evidence="1">Multi-pass membrane protein</topology>
    </subcellularLocation>
</comment>
<dbReference type="InterPro" id="IPR051125">
    <property type="entry name" value="ABC-4/HrtB_transporter"/>
</dbReference>
<evidence type="ECO:0000259" key="8">
    <source>
        <dbReference type="Pfam" id="PF12704"/>
    </source>
</evidence>
<dbReference type="GO" id="GO:0005886">
    <property type="term" value="C:plasma membrane"/>
    <property type="evidence" value="ECO:0007669"/>
    <property type="project" value="UniProtKB-SubCell"/>
</dbReference>
<evidence type="ECO:0000256" key="3">
    <source>
        <dbReference type="ARBA" id="ARBA00022692"/>
    </source>
</evidence>
<name>A0A2M8S4A8_9PAST</name>
<feature type="domain" description="ABC3 transporter permease C-terminal" evidence="7">
    <location>
        <begin position="274"/>
        <end position="387"/>
    </location>
</feature>
<proteinExistence type="predicted"/>
<feature type="transmembrane region" description="Helical" evidence="6">
    <location>
        <begin position="313"/>
        <end position="344"/>
    </location>
</feature>
<dbReference type="InterPro" id="IPR025857">
    <property type="entry name" value="MacB_PCD"/>
</dbReference>
<feature type="domain" description="MacB-like periplasmic core" evidence="8">
    <location>
        <begin position="21"/>
        <end position="200"/>
    </location>
</feature>
<evidence type="ECO:0000259" key="7">
    <source>
        <dbReference type="Pfam" id="PF02687"/>
    </source>
</evidence>
<feature type="transmembrane region" description="Helical" evidence="6">
    <location>
        <begin position="364"/>
        <end position="386"/>
    </location>
</feature>
<dbReference type="Pfam" id="PF02687">
    <property type="entry name" value="FtsX"/>
    <property type="match status" value="1"/>
</dbReference>
<evidence type="ECO:0000256" key="5">
    <source>
        <dbReference type="ARBA" id="ARBA00023136"/>
    </source>
</evidence>
<keyword evidence="4 6" id="KW-1133">Transmembrane helix</keyword>
<comment type="caution">
    <text evidence="9">The sequence shown here is derived from an EMBL/GenBank/DDBJ whole genome shotgun (WGS) entry which is preliminary data.</text>
</comment>
<keyword evidence="3 6" id="KW-0812">Transmembrane</keyword>
<dbReference type="EMBL" id="PHHA01000003">
    <property type="protein sequence ID" value="PJG85972.1"/>
    <property type="molecule type" value="Genomic_DNA"/>
</dbReference>
<organism evidence="9 10">
    <name type="scientific">Conservatibacter flavescens</name>
    <dbReference type="NCBI Taxonomy" id="28161"/>
    <lineage>
        <taxon>Bacteria</taxon>
        <taxon>Pseudomonadati</taxon>
        <taxon>Pseudomonadota</taxon>
        <taxon>Gammaproteobacteria</taxon>
        <taxon>Pasteurellales</taxon>
        <taxon>Pasteurellaceae</taxon>
        <taxon>Conservatibacter</taxon>
    </lineage>
</organism>
<evidence type="ECO:0000256" key="2">
    <source>
        <dbReference type="ARBA" id="ARBA00022475"/>
    </source>
</evidence>
<keyword evidence="2" id="KW-1003">Cell membrane</keyword>
<reference evidence="9 10" key="1">
    <citation type="submission" date="2017-11" db="EMBL/GenBank/DDBJ databases">
        <title>Reclassification of Bisgaard taxon 7 as Conservatibacter flavescens gen. nov., sp. nov.</title>
        <authorList>
            <person name="Christensen H."/>
        </authorList>
    </citation>
    <scope>NUCLEOTIDE SEQUENCE [LARGE SCALE GENOMIC DNA]</scope>
    <source>
        <strain evidence="9 10">7_4</strain>
    </source>
</reference>
<gene>
    <name evidence="9" type="ORF">CVP05_02030</name>
</gene>
<keyword evidence="10" id="KW-1185">Reference proteome</keyword>
<evidence type="ECO:0000256" key="6">
    <source>
        <dbReference type="SAM" id="Phobius"/>
    </source>
</evidence>
<dbReference type="InterPro" id="IPR003838">
    <property type="entry name" value="ABC3_permease_C"/>
</dbReference>
<evidence type="ECO:0000256" key="1">
    <source>
        <dbReference type="ARBA" id="ARBA00004651"/>
    </source>
</evidence>
<dbReference type="PANTHER" id="PTHR43738:SF2">
    <property type="entry name" value="ABC TRANSPORTER PERMEASE"/>
    <property type="match status" value="1"/>
</dbReference>
<dbReference type="PANTHER" id="PTHR43738">
    <property type="entry name" value="ABC TRANSPORTER, MEMBRANE PROTEIN"/>
    <property type="match status" value="1"/>
</dbReference>
<dbReference type="Pfam" id="PF12704">
    <property type="entry name" value="MacB_PCD"/>
    <property type="match status" value="1"/>
</dbReference>
<accession>A0A2M8S4A8</accession>
<evidence type="ECO:0000313" key="10">
    <source>
        <dbReference type="Proteomes" id="UP000229329"/>
    </source>
</evidence>
<protein>
    <submittedName>
        <fullName evidence="9">ABC transporter permease</fullName>
    </submittedName>
</protein>
<evidence type="ECO:0000313" key="9">
    <source>
        <dbReference type="EMBL" id="PJG85972.1"/>
    </source>
</evidence>
<sequence>MLRLKLLCLNIRKHPLGSLMIVLLIAFSVALSMTVNLQERAFREGSTKAAERFDLVIGGLGSETQLVLSTVYLQPAMLPLIPTQHLTELEKNPQVQWAAPLAFGDFYQGMPLVGTNKAFIAHNYTLQQGRNFEQHYEAVVGKKTGLNIGDVFSPVHGQIGESGAHAHEAVEYRVVGVLPEEQSIWDSAILVPIESIWDIHAHHDHEDTHAHEDAHEHADLGVSAIIVKPKTFSAAYNLRAQYRNEHTQALFPAEVLVKIYSILGDSKTVLTWIASITQILVATALMMVIVLYFRQQQRQIAAWRIFGAPRHKILLFAWLSLLLLVVIAMVLGTMLGYMVAQVIANALSAKSGFAMPVYLQGEDAYHLFLLFIIAMCIALIPSFILYRQSPTQILNKD</sequence>